<protein>
    <submittedName>
        <fullName evidence="2">Unnamed protein product</fullName>
    </submittedName>
</protein>
<evidence type="ECO:0000313" key="2">
    <source>
        <dbReference type="EMBL" id="GMF28016.1"/>
    </source>
</evidence>
<comment type="caution">
    <text evidence="2">The sequence shown here is derived from an EMBL/GenBank/DDBJ whole genome shotgun (WGS) entry which is preliminary data.</text>
</comment>
<feature type="domain" description="PiggyBac transposable element-derived protein" evidence="1">
    <location>
        <begin position="22"/>
        <end position="103"/>
    </location>
</feature>
<sequence length="151" mass="16427">MLCRLEVLCGKDQHSSEFGGGSPQKFSADSNSGPAAVVRNLHEVLPPPTDGVFHTVVTDRFYTSVLLALQLLSRNVYSIGTIQPNRAGFSTEVTTKSKTRPLGVATGSTKVAVAKAVPELACYFGDCPLSLIRFIIIKKTSHIKRTYRFQV</sequence>
<proteinExistence type="predicted"/>
<dbReference type="PANTHER" id="PTHR46599">
    <property type="entry name" value="PIGGYBAC TRANSPOSABLE ELEMENT-DERIVED PROTEIN 4"/>
    <property type="match status" value="1"/>
</dbReference>
<dbReference type="InterPro" id="IPR029526">
    <property type="entry name" value="PGBD"/>
</dbReference>
<dbReference type="Pfam" id="PF13843">
    <property type="entry name" value="DDE_Tnp_1_7"/>
    <property type="match status" value="1"/>
</dbReference>
<reference evidence="2" key="1">
    <citation type="submission" date="2023-04" db="EMBL/GenBank/DDBJ databases">
        <title>Phytophthora fragariaefolia NBRC 109709.</title>
        <authorList>
            <person name="Ichikawa N."/>
            <person name="Sato H."/>
            <person name="Tonouchi N."/>
        </authorList>
    </citation>
    <scope>NUCLEOTIDE SEQUENCE</scope>
    <source>
        <strain evidence="2">NBRC 109709</strain>
    </source>
</reference>
<dbReference type="AlphaFoldDB" id="A0A9W6U8E8"/>
<evidence type="ECO:0000259" key="1">
    <source>
        <dbReference type="Pfam" id="PF13843"/>
    </source>
</evidence>
<dbReference type="EMBL" id="BSXT01000458">
    <property type="protein sequence ID" value="GMF28016.1"/>
    <property type="molecule type" value="Genomic_DNA"/>
</dbReference>
<organism evidence="2 3">
    <name type="scientific">Phytophthora fragariaefolia</name>
    <dbReference type="NCBI Taxonomy" id="1490495"/>
    <lineage>
        <taxon>Eukaryota</taxon>
        <taxon>Sar</taxon>
        <taxon>Stramenopiles</taxon>
        <taxon>Oomycota</taxon>
        <taxon>Peronosporomycetes</taxon>
        <taxon>Peronosporales</taxon>
        <taxon>Peronosporaceae</taxon>
        <taxon>Phytophthora</taxon>
    </lineage>
</organism>
<name>A0A9W6U8E8_9STRA</name>
<dbReference type="OrthoDB" id="120672at2759"/>
<accession>A0A9W6U8E8</accession>
<dbReference type="Proteomes" id="UP001165121">
    <property type="component" value="Unassembled WGS sequence"/>
</dbReference>
<dbReference type="PANTHER" id="PTHR46599:SF3">
    <property type="entry name" value="PIGGYBAC TRANSPOSABLE ELEMENT-DERIVED PROTEIN 4"/>
    <property type="match status" value="1"/>
</dbReference>
<evidence type="ECO:0000313" key="3">
    <source>
        <dbReference type="Proteomes" id="UP001165121"/>
    </source>
</evidence>
<gene>
    <name evidence="2" type="ORF">Pfra01_000570200</name>
</gene>
<keyword evidence="3" id="KW-1185">Reference proteome</keyword>